<protein>
    <submittedName>
        <fullName evidence="5">Helix-turn-helix domain-containing protein</fullName>
    </submittedName>
</protein>
<evidence type="ECO:0000256" key="2">
    <source>
        <dbReference type="ARBA" id="ARBA00023125"/>
    </source>
</evidence>
<keyword evidence="1" id="KW-0805">Transcription regulation</keyword>
<dbReference type="GO" id="GO:0043565">
    <property type="term" value="F:sequence-specific DNA binding"/>
    <property type="evidence" value="ECO:0007669"/>
    <property type="project" value="InterPro"/>
</dbReference>
<dbReference type="GO" id="GO:0003700">
    <property type="term" value="F:DNA-binding transcription factor activity"/>
    <property type="evidence" value="ECO:0007669"/>
    <property type="project" value="InterPro"/>
</dbReference>
<name>A0A3A1N7W9_9FLAO</name>
<dbReference type="InterPro" id="IPR035965">
    <property type="entry name" value="PAS-like_dom_sf"/>
</dbReference>
<evidence type="ECO:0000256" key="1">
    <source>
        <dbReference type="ARBA" id="ARBA00023015"/>
    </source>
</evidence>
<dbReference type="PROSITE" id="PS00041">
    <property type="entry name" value="HTH_ARAC_FAMILY_1"/>
    <property type="match status" value="1"/>
</dbReference>
<keyword evidence="6" id="KW-1185">Reference proteome</keyword>
<dbReference type="InterPro" id="IPR020449">
    <property type="entry name" value="Tscrpt_reg_AraC-type_HTH"/>
</dbReference>
<dbReference type="InterPro" id="IPR009057">
    <property type="entry name" value="Homeodomain-like_sf"/>
</dbReference>
<dbReference type="InterPro" id="IPR053142">
    <property type="entry name" value="PchR_regulatory_protein"/>
</dbReference>
<dbReference type="CDD" id="cd00130">
    <property type="entry name" value="PAS"/>
    <property type="match status" value="1"/>
</dbReference>
<reference evidence="5 6" key="1">
    <citation type="submission" date="2018-08" db="EMBL/GenBank/DDBJ databases">
        <title>Proposal of Muricauda 72 sp.nov. and Muricauda NH166 sp.nov., isolated from seawater.</title>
        <authorList>
            <person name="Cheng H."/>
            <person name="Wu Y.-H."/>
            <person name="Guo L.-L."/>
            <person name="Xu X.-W."/>
        </authorList>
    </citation>
    <scope>NUCLEOTIDE SEQUENCE [LARGE SCALE GENOMIC DNA]</scope>
    <source>
        <strain evidence="5 6">KCTC 22173</strain>
    </source>
</reference>
<accession>A0A3A1N7W9</accession>
<dbReference type="PANTHER" id="PTHR47893:SF1">
    <property type="entry name" value="REGULATORY PROTEIN PCHR"/>
    <property type="match status" value="1"/>
</dbReference>
<evidence type="ECO:0000313" key="6">
    <source>
        <dbReference type="Proteomes" id="UP000266067"/>
    </source>
</evidence>
<dbReference type="AlphaFoldDB" id="A0A3A1N7W9"/>
<dbReference type="PRINTS" id="PR00032">
    <property type="entry name" value="HTHARAC"/>
</dbReference>
<dbReference type="Proteomes" id="UP000266067">
    <property type="component" value="Unassembled WGS sequence"/>
</dbReference>
<keyword evidence="2" id="KW-0238">DNA-binding</keyword>
<gene>
    <name evidence="5" type="ORF">D2V08_13810</name>
</gene>
<sequence length="348" mass="40495">MSSVAYIWEPMPKKSQQNHSSKKRRPCVFYSTRKAHKPLTMPNSDDFRVKRIHQLLLEMARGNFFYSLEPEEKNDNIASLVVMLNMVNEELRDSFIHQGFTNAHHTPQYMIQLSLLLDSNGRIEMVTNNSCSLLKCLPNDLIGKPLNDILSKPSQKKWNQKLPKLLKKEYHETVLKLEFVSSKGLLLTKDCNITVFQNLNTKESKILLDTVFFSKGEPFPKEKAANKLMVTKGTKDHKVRLSPKDIQIMRDVHDMIINNLENDLPRLKDLALQMGTNEYKLKYGFKQMYGITVFRFLTQERLRQAKTLILHSQHSLKQIARMTGFKSITHFSRAFKEKYGLPPSQVRR</sequence>
<feature type="domain" description="HTH araC/xylS-type" evidence="4">
    <location>
        <begin position="250"/>
        <end position="348"/>
    </location>
</feature>
<dbReference type="SMART" id="SM00342">
    <property type="entry name" value="HTH_ARAC"/>
    <property type="match status" value="1"/>
</dbReference>
<organism evidence="5 6">
    <name type="scientific">Flagellimonas lutimaris</name>
    <dbReference type="NCBI Taxonomy" id="475082"/>
    <lineage>
        <taxon>Bacteria</taxon>
        <taxon>Pseudomonadati</taxon>
        <taxon>Bacteroidota</taxon>
        <taxon>Flavobacteriia</taxon>
        <taxon>Flavobacteriales</taxon>
        <taxon>Flavobacteriaceae</taxon>
        <taxon>Flagellimonas</taxon>
    </lineage>
</organism>
<proteinExistence type="predicted"/>
<dbReference type="Gene3D" id="1.10.10.60">
    <property type="entry name" value="Homeodomain-like"/>
    <property type="match status" value="2"/>
</dbReference>
<dbReference type="InterPro" id="IPR018062">
    <property type="entry name" value="HTH_AraC-typ_CS"/>
</dbReference>
<dbReference type="SUPFAM" id="SSF55785">
    <property type="entry name" value="PYP-like sensor domain (PAS domain)"/>
    <property type="match status" value="1"/>
</dbReference>
<dbReference type="InterPro" id="IPR000014">
    <property type="entry name" value="PAS"/>
</dbReference>
<evidence type="ECO:0000313" key="5">
    <source>
        <dbReference type="EMBL" id="RIV31518.1"/>
    </source>
</evidence>
<keyword evidence="3" id="KW-0804">Transcription</keyword>
<dbReference type="SUPFAM" id="SSF46689">
    <property type="entry name" value="Homeodomain-like"/>
    <property type="match status" value="1"/>
</dbReference>
<dbReference type="EMBL" id="QXFH01000076">
    <property type="protein sequence ID" value="RIV31518.1"/>
    <property type="molecule type" value="Genomic_DNA"/>
</dbReference>
<dbReference type="Gene3D" id="3.30.450.20">
    <property type="entry name" value="PAS domain"/>
    <property type="match status" value="1"/>
</dbReference>
<dbReference type="Pfam" id="PF12833">
    <property type="entry name" value="HTH_18"/>
    <property type="match status" value="1"/>
</dbReference>
<evidence type="ECO:0000259" key="4">
    <source>
        <dbReference type="PROSITE" id="PS01124"/>
    </source>
</evidence>
<dbReference type="OrthoDB" id="1451418at2"/>
<evidence type="ECO:0000256" key="3">
    <source>
        <dbReference type="ARBA" id="ARBA00023163"/>
    </source>
</evidence>
<comment type="caution">
    <text evidence="5">The sequence shown here is derived from an EMBL/GenBank/DDBJ whole genome shotgun (WGS) entry which is preliminary data.</text>
</comment>
<dbReference type="PANTHER" id="PTHR47893">
    <property type="entry name" value="REGULATORY PROTEIN PCHR"/>
    <property type="match status" value="1"/>
</dbReference>
<dbReference type="InterPro" id="IPR018060">
    <property type="entry name" value="HTH_AraC"/>
</dbReference>
<dbReference type="PROSITE" id="PS01124">
    <property type="entry name" value="HTH_ARAC_FAMILY_2"/>
    <property type="match status" value="1"/>
</dbReference>